<dbReference type="PANTHER" id="PTHR43685">
    <property type="entry name" value="GLYCOSYLTRANSFERASE"/>
    <property type="match status" value="1"/>
</dbReference>
<dbReference type="Pfam" id="PF00535">
    <property type="entry name" value="Glycos_transf_2"/>
    <property type="match status" value="1"/>
</dbReference>
<dbReference type="PANTHER" id="PTHR43685:SF2">
    <property type="entry name" value="GLYCOSYLTRANSFERASE 2-LIKE DOMAIN-CONTAINING PROTEIN"/>
    <property type="match status" value="1"/>
</dbReference>
<feature type="domain" description="Glycosyltransferase 2-like" evidence="1">
    <location>
        <begin position="9"/>
        <end position="145"/>
    </location>
</feature>
<keyword evidence="3" id="KW-1185">Reference proteome</keyword>
<dbReference type="AlphaFoldDB" id="A0AAF0I837"/>
<evidence type="ECO:0000313" key="2">
    <source>
        <dbReference type="EMBL" id="WED67276.1"/>
    </source>
</evidence>
<dbReference type="KEGG" id="slom:PXH66_10485"/>
<sequence>MPAPTPLISIIVVCRNPGAPLRDALAGIWHQTLAAQTELIVIDGASTDGTAAWLTEHTSRIAHLCTEPDSGVYDAMNTGIAAARGEWIYFIGADDRLAAPNVLEKIAVLLRATSHDIVGAQARYSDGRLYATRPPLHPIRRNPLHHQSTFYRRSRITAHGKFDAVLRVAADYDFNLRLIGAGAVVDRSDVLVAHCQAGGLSDAGNWVSYGEEITVRHRHFPLWRSLPWDFVSCVRFVRKKLRRTLRSA</sequence>
<dbReference type="RefSeq" id="WP_330928150.1">
    <property type="nucleotide sequence ID" value="NZ_CP119075.1"/>
</dbReference>
<dbReference type="Proteomes" id="UP001218638">
    <property type="component" value="Chromosome"/>
</dbReference>
<dbReference type="EMBL" id="CP119075">
    <property type="protein sequence ID" value="WED67276.1"/>
    <property type="molecule type" value="Genomic_DNA"/>
</dbReference>
<dbReference type="CDD" id="cd06433">
    <property type="entry name" value="GT_2_WfgS_like"/>
    <property type="match status" value="1"/>
</dbReference>
<evidence type="ECO:0000313" key="3">
    <source>
        <dbReference type="Proteomes" id="UP001218638"/>
    </source>
</evidence>
<proteinExistence type="predicted"/>
<organism evidence="2 3">
    <name type="scientific">Synoicihabitans lomoniglobus</name>
    <dbReference type="NCBI Taxonomy" id="2909285"/>
    <lineage>
        <taxon>Bacteria</taxon>
        <taxon>Pseudomonadati</taxon>
        <taxon>Verrucomicrobiota</taxon>
        <taxon>Opitutia</taxon>
        <taxon>Opitutales</taxon>
        <taxon>Opitutaceae</taxon>
        <taxon>Synoicihabitans</taxon>
    </lineage>
</organism>
<dbReference type="InterPro" id="IPR001173">
    <property type="entry name" value="Glyco_trans_2-like"/>
</dbReference>
<gene>
    <name evidence="2" type="ORF">PXH66_10485</name>
</gene>
<name>A0AAF0I837_9BACT</name>
<evidence type="ECO:0000259" key="1">
    <source>
        <dbReference type="Pfam" id="PF00535"/>
    </source>
</evidence>
<dbReference type="SUPFAM" id="SSF53448">
    <property type="entry name" value="Nucleotide-diphospho-sugar transferases"/>
    <property type="match status" value="1"/>
</dbReference>
<dbReference type="Gene3D" id="3.90.550.10">
    <property type="entry name" value="Spore Coat Polysaccharide Biosynthesis Protein SpsA, Chain A"/>
    <property type="match status" value="1"/>
</dbReference>
<protein>
    <submittedName>
        <fullName evidence="2">Glycosyltransferase family 2 protein</fullName>
    </submittedName>
</protein>
<accession>A0AAF0I837</accession>
<reference evidence="2" key="1">
    <citation type="submission" date="2023-03" db="EMBL/GenBank/DDBJ databases">
        <title>Lomoglobus Profundus gen. nov., sp. nov., a novel member of the phylum Verrucomicrobia, isolated from deep-marine sediment of South China Sea.</title>
        <authorList>
            <person name="Ahmad T."/>
            <person name="Ishaq S.E."/>
            <person name="Wang F."/>
        </authorList>
    </citation>
    <scope>NUCLEOTIDE SEQUENCE</scope>
    <source>
        <strain evidence="2">LMO-M01</strain>
    </source>
</reference>
<dbReference type="InterPro" id="IPR050834">
    <property type="entry name" value="Glycosyltransf_2"/>
</dbReference>
<dbReference type="InterPro" id="IPR029044">
    <property type="entry name" value="Nucleotide-diphossugar_trans"/>
</dbReference>